<evidence type="ECO:0000313" key="2">
    <source>
        <dbReference type="Proteomes" id="UP000177263"/>
    </source>
</evidence>
<comment type="caution">
    <text evidence="1">The sequence shown here is derived from an EMBL/GenBank/DDBJ whole genome shotgun (WGS) entry which is preliminary data.</text>
</comment>
<proteinExistence type="predicted"/>
<protein>
    <submittedName>
        <fullName evidence="1">Uncharacterized protein</fullName>
    </submittedName>
</protein>
<dbReference type="Proteomes" id="UP000177263">
    <property type="component" value="Unassembled WGS sequence"/>
</dbReference>
<dbReference type="AlphaFoldDB" id="A0A1F7YTY7"/>
<dbReference type="STRING" id="1802500.A2801_00455"/>
<gene>
    <name evidence="1" type="ORF">A2801_00455</name>
</gene>
<reference evidence="1 2" key="1">
    <citation type="journal article" date="2016" name="Nat. Commun.">
        <title>Thousands of microbial genomes shed light on interconnected biogeochemical processes in an aquifer system.</title>
        <authorList>
            <person name="Anantharaman K."/>
            <person name="Brown C.T."/>
            <person name="Hug L.A."/>
            <person name="Sharon I."/>
            <person name="Castelle C.J."/>
            <person name="Probst A.J."/>
            <person name="Thomas B.C."/>
            <person name="Singh A."/>
            <person name="Wilkins M.J."/>
            <person name="Karaoz U."/>
            <person name="Brodie E.L."/>
            <person name="Williams K.H."/>
            <person name="Hubbard S.S."/>
            <person name="Banfield J.F."/>
        </authorList>
    </citation>
    <scope>NUCLEOTIDE SEQUENCE [LARGE SCALE GENOMIC DNA]</scope>
</reference>
<organism evidence="1 2">
    <name type="scientific">Candidatus Woesebacteria bacterium RIFCSPHIGHO2_01_FULL_41_10</name>
    <dbReference type="NCBI Taxonomy" id="1802500"/>
    <lineage>
        <taxon>Bacteria</taxon>
        <taxon>Candidatus Woeseibacteriota</taxon>
    </lineage>
</organism>
<name>A0A1F7YTY7_9BACT</name>
<accession>A0A1F7YTY7</accession>
<evidence type="ECO:0000313" key="1">
    <source>
        <dbReference type="EMBL" id="OGM29975.1"/>
    </source>
</evidence>
<dbReference type="EMBL" id="MGGM01000006">
    <property type="protein sequence ID" value="OGM29975.1"/>
    <property type="molecule type" value="Genomic_DNA"/>
</dbReference>
<sequence>MFAFVLVFVGFAVSVIMLFWQLQEVKQQLQAISSRAQNKPQVMEANEEIPLDLSAYATLSDITLLEERLAKQIVENNQTESSLVTTQTVVQEEDNTPQVTYIQIPGEFSTTSLNWVDVSGSDVYIDKYNDYGDSATISWEAFIHTEHGNGETHVRLYDVTHNIGVDRSEISSNSSVTKLVLSQSLPLWKGNNLYRIQVKSQSGFSSYFDSGRIKVSQ</sequence>